<sequence>MAFSNFKHQITRFKDDESGSFILFVLFLFVSLFVFGGMAVDIARYENTRVRLQTTLDSAIFAVAVSNSDETDETIFNDFFVKSGLSKDQMNADWDIDPGATPGEYIAWASADSNNLFLSLYGISKFDVDAAASIEQEIGDIEISLVVDVSASMEGTRIERLRTAVIDFATDVFANPNADVSVSIIPFDYQTSAGPAILDAWAAVPGQALTGENILSDCIDFNRGTFVEGFGPNPDQIVGGDYTVTALTEELATALPGDTVTLQRAGEFRDRSSAWLFDDTRGSTGFNWFNDNILGLANNNYILNLVGLGHDNPTCRHTIDPVTGNSSENSILPFADNVADVTNYINALKAEGSTAGDLGIKWGLAMLDPTFRPTVNQMVANGDVDGIFTGRPHDYDESGTMKVIVHLSDGANTLHQALKDDYRSGPSGVFFHEPTNTYSVKRKTGPFSGSYFCASGREALLGVVSLCDIGGIGGNPKNSILAHSLVPWGSLPVVSPARELDMTELTRRFSIPDIIDLFYGMDGIEAEDMVEGDGEYTGGVWQSPEADARMQSVCALARGIKDPDRNNFLMFTIGFEVPAGGLAERALRGCVNNDDAFYEPASSANLSETFRGIAAAISKLRLTS</sequence>
<dbReference type="RefSeq" id="WP_189638807.1">
    <property type="nucleotide sequence ID" value="NZ_BMZF01000001.1"/>
</dbReference>
<keyword evidence="1" id="KW-0812">Transmembrane</keyword>
<protein>
    <recommendedName>
        <fullName evidence="2">VWFA domain-containing protein</fullName>
    </recommendedName>
</protein>
<dbReference type="Proteomes" id="UP000634455">
    <property type="component" value="Unassembled WGS sequence"/>
</dbReference>
<name>A0ABQ3CSI6_9RHOB</name>
<evidence type="ECO:0000313" key="4">
    <source>
        <dbReference type="Proteomes" id="UP000634455"/>
    </source>
</evidence>
<proteinExistence type="predicted"/>
<dbReference type="InterPro" id="IPR036465">
    <property type="entry name" value="vWFA_dom_sf"/>
</dbReference>
<reference evidence="4" key="1">
    <citation type="journal article" date="2019" name="Int. J. Syst. Evol. Microbiol.">
        <title>The Global Catalogue of Microorganisms (GCM) 10K type strain sequencing project: providing services to taxonomists for standard genome sequencing and annotation.</title>
        <authorList>
            <consortium name="The Broad Institute Genomics Platform"/>
            <consortium name="The Broad Institute Genome Sequencing Center for Infectious Disease"/>
            <person name="Wu L."/>
            <person name="Ma J."/>
        </authorList>
    </citation>
    <scope>NUCLEOTIDE SEQUENCE [LARGE SCALE GENOMIC DNA]</scope>
    <source>
        <strain evidence="4">KCTC 32465</strain>
    </source>
</reference>
<gene>
    <name evidence="3" type="ORF">GCM10008927_03080</name>
</gene>
<dbReference type="SUPFAM" id="SSF53300">
    <property type="entry name" value="vWA-like"/>
    <property type="match status" value="1"/>
</dbReference>
<dbReference type="PROSITE" id="PS50234">
    <property type="entry name" value="VWFA"/>
    <property type="match status" value="1"/>
</dbReference>
<dbReference type="EMBL" id="BMZF01000001">
    <property type="protein sequence ID" value="GHA42011.1"/>
    <property type="molecule type" value="Genomic_DNA"/>
</dbReference>
<dbReference type="Gene3D" id="3.40.50.410">
    <property type="entry name" value="von Willebrand factor, type A domain"/>
    <property type="match status" value="1"/>
</dbReference>
<feature type="transmembrane region" description="Helical" evidence="1">
    <location>
        <begin position="21"/>
        <end position="40"/>
    </location>
</feature>
<dbReference type="InterPro" id="IPR002035">
    <property type="entry name" value="VWF_A"/>
</dbReference>
<keyword evidence="1" id="KW-0472">Membrane</keyword>
<keyword evidence="4" id="KW-1185">Reference proteome</keyword>
<dbReference type="Pfam" id="PF13400">
    <property type="entry name" value="Tad"/>
    <property type="match status" value="1"/>
</dbReference>
<evidence type="ECO:0000256" key="1">
    <source>
        <dbReference type="SAM" id="Phobius"/>
    </source>
</evidence>
<evidence type="ECO:0000313" key="3">
    <source>
        <dbReference type="EMBL" id="GHA42011.1"/>
    </source>
</evidence>
<organism evidence="3 4">
    <name type="scientific">Paramylibacter ulvae</name>
    <dbReference type="NCBI Taxonomy" id="1651968"/>
    <lineage>
        <taxon>Bacteria</taxon>
        <taxon>Pseudomonadati</taxon>
        <taxon>Pseudomonadota</taxon>
        <taxon>Alphaproteobacteria</taxon>
        <taxon>Rhodobacterales</taxon>
        <taxon>Paracoccaceae</taxon>
        <taxon>Paramylibacter</taxon>
    </lineage>
</organism>
<keyword evidence="1" id="KW-1133">Transmembrane helix</keyword>
<evidence type="ECO:0000259" key="2">
    <source>
        <dbReference type="PROSITE" id="PS50234"/>
    </source>
</evidence>
<comment type="caution">
    <text evidence="3">The sequence shown here is derived from an EMBL/GenBank/DDBJ whole genome shotgun (WGS) entry which is preliminary data.</text>
</comment>
<dbReference type="InterPro" id="IPR028087">
    <property type="entry name" value="Tad_N"/>
</dbReference>
<accession>A0ABQ3CSI6</accession>
<feature type="domain" description="VWFA" evidence="2">
    <location>
        <begin position="142"/>
        <end position="348"/>
    </location>
</feature>